<evidence type="ECO:0000313" key="8">
    <source>
        <dbReference type="Proteomes" id="UP001551482"/>
    </source>
</evidence>
<evidence type="ECO:0000256" key="5">
    <source>
        <dbReference type="SAM" id="MobiDB-lite"/>
    </source>
</evidence>
<comment type="caution">
    <text evidence="7">The sequence shown here is derived from an EMBL/GenBank/DDBJ whole genome shotgun (WGS) entry which is preliminary data.</text>
</comment>
<keyword evidence="1" id="KW-0805">Transcription regulation</keyword>
<evidence type="ECO:0000313" key="7">
    <source>
        <dbReference type="EMBL" id="MEU8135398.1"/>
    </source>
</evidence>
<gene>
    <name evidence="7" type="ORF">AB0C36_17975</name>
</gene>
<feature type="region of interest" description="Disordered" evidence="5">
    <location>
        <begin position="150"/>
        <end position="174"/>
    </location>
</feature>
<reference evidence="7 8" key="1">
    <citation type="submission" date="2024-06" db="EMBL/GenBank/DDBJ databases">
        <title>The Natural Products Discovery Center: Release of the First 8490 Sequenced Strains for Exploring Actinobacteria Biosynthetic Diversity.</title>
        <authorList>
            <person name="Kalkreuter E."/>
            <person name="Kautsar S.A."/>
            <person name="Yang D."/>
            <person name="Bader C.D."/>
            <person name="Teijaro C.N."/>
            <person name="Fluegel L."/>
            <person name="Davis C.M."/>
            <person name="Simpson J.R."/>
            <person name="Lauterbach L."/>
            <person name="Steele A.D."/>
            <person name="Gui C."/>
            <person name="Meng S."/>
            <person name="Li G."/>
            <person name="Viehrig K."/>
            <person name="Ye F."/>
            <person name="Su P."/>
            <person name="Kiefer A.F."/>
            <person name="Nichols A."/>
            <person name="Cepeda A.J."/>
            <person name="Yan W."/>
            <person name="Fan B."/>
            <person name="Jiang Y."/>
            <person name="Adhikari A."/>
            <person name="Zheng C.-J."/>
            <person name="Schuster L."/>
            <person name="Cowan T.M."/>
            <person name="Smanski M.J."/>
            <person name="Chevrette M.G."/>
            <person name="De Carvalho L.P.S."/>
            <person name="Shen B."/>
        </authorList>
    </citation>
    <scope>NUCLEOTIDE SEQUENCE [LARGE SCALE GENOMIC DNA]</scope>
    <source>
        <strain evidence="7 8">NPDC048946</strain>
    </source>
</reference>
<organism evidence="7 8">
    <name type="scientific">Streptodolium elevatio</name>
    <dbReference type="NCBI Taxonomy" id="3157996"/>
    <lineage>
        <taxon>Bacteria</taxon>
        <taxon>Bacillati</taxon>
        <taxon>Actinomycetota</taxon>
        <taxon>Actinomycetes</taxon>
        <taxon>Kitasatosporales</taxon>
        <taxon>Streptomycetaceae</taxon>
        <taxon>Streptodolium</taxon>
    </lineage>
</organism>
<proteinExistence type="predicted"/>
<dbReference type="Gene3D" id="1.10.10.60">
    <property type="entry name" value="Homeodomain-like"/>
    <property type="match status" value="1"/>
</dbReference>
<evidence type="ECO:0000256" key="3">
    <source>
        <dbReference type="ARBA" id="ARBA00023163"/>
    </source>
</evidence>
<dbReference type="PROSITE" id="PS50977">
    <property type="entry name" value="HTH_TETR_2"/>
    <property type="match status" value="1"/>
</dbReference>
<keyword evidence="8" id="KW-1185">Reference proteome</keyword>
<dbReference type="PRINTS" id="PR00455">
    <property type="entry name" value="HTHTETR"/>
</dbReference>
<dbReference type="SUPFAM" id="SSF46689">
    <property type="entry name" value="Homeodomain-like"/>
    <property type="match status" value="1"/>
</dbReference>
<keyword evidence="3" id="KW-0804">Transcription</keyword>
<accession>A0ABV3DI27</accession>
<feature type="region of interest" description="Disordered" evidence="5">
    <location>
        <begin position="196"/>
        <end position="249"/>
    </location>
</feature>
<dbReference type="InterPro" id="IPR036271">
    <property type="entry name" value="Tet_transcr_reg_TetR-rel_C_sf"/>
</dbReference>
<evidence type="ECO:0000256" key="4">
    <source>
        <dbReference type="PROSITE-ProRule" id="PRU00335"/>
    </source>
</evidence>
<evidence type="ECO:0000259" key="6">
    <source>
        <dbReference type="PROSITE" id="PS50977"/>
    </source>
</evidence>
<sequence>MAKPSDLDLDADRIVAAAIEILGEQGLDAVSMRSVSARLGVSPVPLYSRIGNKEALVEAIADRLLADVAPQVAADERWAAYAVRWAAELRARLRQVRDSRLIVSPRRQAYVEASRPLVEVMRRDGLPGDTAVRACRLIMWATVGFVALESGASPPPEGRPRRAARAGGDPGGVSAEDADILFGLHIRYLVEGIDRDAGADGRTGPTGTGTDSLSTGTTATDASAESTDPTGLTDPTGPTGPTGPTTGAN</sequence>
<feature type="domain" description="HTH tetR-type" evidence="6">
    <location>
        <begin position="8"/>
        <end position="68"/>
    </location>
</feature>
<evidence type="ECO:0000256" key="2">
    <source>
        <dbReference type="ARBA" id="ARBA00023125"/>
    </source>
</evidence>
<evidence type="ECO:0000256" key="1">
    <source>
        <dbReference type="ARBA" id="ARBA00023015"/>
    </source>
</evidence>
<dbReference type="EMBL" id="JBEZFP010000042">
    <property type="protein sequence ID" value="MEU8135398.1"/>
    <property type="molecule type" value="Genomic_DNA"/>
</dbReference>
<dbReference type="SUPFAM" id="SSF48498">
    <property type="entry name" value="Tetracyclin repressor-like, C-terminal domain"/>
    <property type="match status" value="1"/>
</dbReference>
<dbReference type="InterPro" id="IPR009057">
    <property type="entry name" value="Homeodomain-like_sf"/>
</dbReference>
<dbReference type="RefSeq" id="WP_358355114.1">
    <property type="nucleotide sequence ID" value="NZ_JBEZFP010000042.1"/>
</dbReference>
<dbReference type="Pfam" id="PF00440">
    <property type="entry name" value="TetR_N"/>
    <property type="match status" value="1"/>
</dbReference>
<name>A0ABV3DI27_9ACTN</name>
<feature type="DNA-binding region" description="H-T-H motif" evidence="4">
    <location>
        <begin position="31"/>
        <end position="50"/>
    </location>
</feature>
<protein>
    <submittedName>
        <fullName evidence="7">TetR/AcrR family transcriptional regulator</fullName>
    </submittedName>
</protein>
<dbReference type="InterPro" id="IPR001647">
    <property type="entry name" value="HTH_TetR"/>
</dbReference>
<keyword evidence="2 4" id="KW-0238">DNA-binding</keyword>
<feature type="compositionally biased region" description="Low complexity" evidence="5">
    <location>
        <begin position="200"/>
        <end position="249"/>
    </location>
</feature>
<dbReference type="Gene3D" id="1.10.357.10">
    <property type="entry name" value="Tetracycline Repressor, domain 2"/>
    <property type="match status" value="1"/>
</dbReference>
<dbReference type="Proteomes" id="UP001551482">
    <property type="component" value="Unassembled WGS sequence"/>
</dbReference>
<dbReference type="InterPro" id="IPR050109">
    <property type="entry name" value="HTH-type_TetR-like_transc_reg"/>
</dbReference>
<dbReference type="PANTHER" id="PTHR30055">
    <property type="entry name" value="HTH-TYPE TRANSCRIPTIONAL REGULATOR RUTR"/>
    <property type="match status" value="1"/>
</dbReference>
<dbReference type="PANTHER" id="PTHR30055:SF234">
    <property type="entry name" value="HTH-TYPE TRANSCRIPTIONAL REGULATOR BETI"/>
    <property type="match status" value="1"/>
</dbReference>